<evidence type="ECO:0000313" key="1">
    <source>
        <dbReference type="EMBL" id="QNI31627.1"/>
    </source>
</evidence>
<name>A0A7G8BGF7_9BACT</name>
<organism evidence="1 2">
    <name type="scientific">Alloacidobacterium dinghuense</name>
    <dbReference type="NCBI Taxonomy" id="2763107"/>
    <lineage>
        <taxon>Bacteria</taxon>
        <taxon>Pseudomonadati</taxon>
        <taxon>Acidobacteriota</taxon>
        <taxon>Terriglobia</taxon>
        <taxon>Terriglobales</taxon>
        <taxon>Acidobacteriaceae</taxon>
        <taxon>Alloacidobacterium</taxon>
    </lineage>
</organism>
<sequence>MRKFWFQAMALCLPVLTGCLSHTRKLPQPKMPSVVQSADVEQLVSNINKQYDAIQSLNATVEFQASVGGAQKGKVTDYTSVRGFILLRKPEMLRILGLLPVLHTRAFDLASDGSNFKLLIPHENKAIVGSNAVSKPSTNPLENMRPNVFFDSLLIHSIGPDESLSRTTETKTVLDPTKKQLLLEPEYVLSVFRKNGDSNILVPVRVIHVSRVDLLPNGEDIYDKEGNIQTQAIYGPYESFGDFRFPTSITIKRPLEEYQIVITFQKVTVNQTLKDDQFQLDIPKGTQIQNLQ</sequence>
<dbReference type="KEGG" id="adin:H7849_21580"/>
<dbReference type="RefSeq" id="WP_186742442.1">
    <property type="nucleotide sequence ID" value="NZ_CP060394.1"/>
</dbReference>
<gene>
    <name evidence="1" type="ORF">H7849_21580</name>
</gene>
<evidence type="ECO:0000313" key="2">
    <source>
        <dbReference type="Proteomes" id="UP000515312"/>
    </source>
</evidence>
<dbReference type="AlphaFoldDB" id="A0A7G8BGF7"/>
<reference evidence="1 2" key="1">
    <citation type="submission" date="2020-08" db="EMBL/GenBank/DDBJ databases">
        <title>Edaphobacter telluris sp. nov. and Acidobacterium dinghuensis sp. nov., two acidobacteria isolated from forest soil.</title>
        <authorList>
            <person name="Fu J."/>
            <person name="Qiu L."/>
        </authorList>
    </citation>
    <scope>NUCLEOTIDE SEQUENCE [LARGE SCALE GENOMIC DNA]</scope>
    <source>
        <strain evidence="1">4Y35</strain>
    </source>
</reference>
<dbReference type="EMBL" id="CP060394">
    <property type="protein sequence ID" value="QNI31627.1"/>
    <property type="molecule type" value="Genomic_DNA"/>
</dbReference>
<dbReference type="PROSITE" id="PS51257">
    <property type="entry name" value="PROKAR_LIPOPROTEIN"/>
    <property type="match status" value="1"/>
</dbReference>
<proteinExistence type="predicted"/>
<keyword evidence="2" id="KW-1185">Reference proteome</keyword>
<dbReference type="Gene3D" id="2.50.20.10">
    <property type="entry name" value="Lipoprotein localisation LolA/LolB/LppX"/>
    <property type="match status" value="1"/>
</dbReference>
<protein>
    <submittedName>
        <fullName evidence="1">DUF4292 domain-containing protein</fullName>
    </submittedName>
</protein>
<dbReference type="Proteomes" id="UP000515312">
    <property type="component" value="Chromosome"/>
</dbReference>
<accession>A0A7G8BGF7</accession>